<keyword evidence="3" id="KW-1185">Reference proteome</keyword>
<gene>
    <name evidence="2" type="ORF">IQ260_28955</name>
</gene>
<keyword evidence="1" id="KW-0472">Membrane</keyword>
<dbReference type="CDD" id="cd12912">
    <property type="entry name" value="PDC2_MCP_like"/>
    <property type="match status" value="1"/>
</dbReference>
<dbReference type="Gene3D" id="3.30.450.20">
    <property type="entry name" value="PAS domain"/>
    <property type="match status" value="2"/>
</dbReference>
<name>A0A929A080_LEPEC</name>
<dbReference type="EMBL" id="JADEXP010000496">
    <property type="protein sequence ID" value="MBE9070675.1"/>
    <property type="molecule type" value="Genomic_DNA"/>
</dbReference>
<keyword evidence="1" id="KW-1133">Transmembrane helix</keyword>
<comment type="caution">
    <text evidence="2">The sequence shown here is derived from an EMBL/GenBank/DDBJ whole genome shotgun (WGS) entry which is preliminary data.</text>
</comment>
<feature type="non-terminal residue" evidence="2">
    <location>
        <position position="1"/>
    </location>
</feature>
<evidence type="ECO:0000313" key="3">
    <source>
        <dbReference type="Proteomes" id="UP000615026"/>
    </source>
</evidence>
<dbReference type="Proteomes" id="UP000615026">
    <property type="component" value="Unassembled WGS sequence"/>
</dbReference>
<organism evidence="2 3">
    <name type="scientific">Leptolyngbya cf. ectocarpi LEGE 11479</name>
    <dbReference type="NCBI Taxonomy" id="1828722"/>
    <lineage>
        <taxon>Bacteria</taxon>
        <taxon>Bacillati</taxon>
        <taxon>Cyanobacteriota</taxon>
        <taxon>Cyanophyceae</taxon>
        <taxon>Leptolyngbyales</taxon>
        <taxon>Leptolyngbyaceae</taxon>
        <taxon>Leptolyngbya group</taxon>
        <taxon>Leptolyngbya</taxon>
    </lineage>
</organism>
<dbReference type="AlphaFoldDB" id="A0A929A080"/>
<evidence type="ECO:0000256" key="1">
    <source>
        <dbReference type="SAM" id="Phobius"/>
    </source>
</evidence>
<protein>
    <submittedName>
        <fullName evidence="2">Cache domain-containing protein</fullName>
    </submittedName>
</protein>
<keyword evidence="1" id="KW-0812">Transmembrane</keyword>
<feature type="transmembrane region" description="Helical" evidence="1">
    <location>
        <begin position="178"/>
        <end position="201"/>
    </location>
</feature>
<accession>A0A929A080</accession>
<reference evidence="2" key="1">
    <citation type="submission" date="2020-10" db="EMBL/GenBank/DDBJ databases">
        <authorList>
            <person name="Castelo-Branco R."/>
            <person name="Eusebio N."/>
            <person name="Adriana R."/>
            <person name="Vieira A."/>
            <person name="Brugerolle De Fraissinette N."/>
            <person name="Rezende De Castro R."/>
            <person name="Schneider M.P."/>
            <person name="Vasconcelos V."/>
            <person name="Leao P.N."/>
        </authorList>
    </citation>
    <scope>NUCLEOTIDE SEQUENCE</scope>
    <source>
        <strain evidence="2">LEGE 11479</strain>
    </source>
</reference>
<proteinExistence type="predicted"/>
<dbReference type="RefSeq" id="WP_193996528.1">
    <property type="nucleotide sequence ID" value="NZ_JADEXP010000496.1"/>
</dbReference>
<evidence type="ECO:0000313" key="2">
    <source>
        <dbReference type="EMBL" id="MBE9070675.1"/>
    </source>
</evidence>
<sequence>PYYWVESAAAGTTDAPLPVRYEDLADDEGEFYPESESYQEVFSSRNNIWSEPYQKGPNQLLTYYFRLFSGDGRWLGTTLVDIDTKYLSELINKPVFRGMGHFVLMTQSGNIIADPNKTENNLQTYKEINDLRDLWNDLDLKGSGFVEGETGYWAYEAVPGQDWLVFGFVPYTAVFSRIALITVAATAVMVVLLSTAIILAIRNLNRRLMPVLNECKQLGHTEPGLLAQWDQQDELDQLSLAFFNMVERLNLNAETIRRHEQKIEKESLHSDQVSEQFTDFAEALNQEGSEQQTLIREIQRLVDGIVNDTQSVDIQLDALNTLGRALNGELSRTLSSEHAAETLLLLEQQLHTLMAALKTDTSLQSVEQLQALIAQMITTIMTLKAYERQRPSADSLWQQTRSLTQAGQTAAVDARSIGASVQTITPMLSRIEKIAEILVRRAKSVID</sequence>